<sequence>MRRITADKVFLRADGVVAGRGLCEASPDQIALKTLMMEQARDVFVLADATKLSRTKQAMWAPLPASWTLITDWNASTEQCELFTAAGAQVMRAPE</sequence>
<dbReference type="InterPro" id="IPR037171">
    <property type="entry name" value="NagB/RpiA_transferase-like"/>
</dbReference>
<organism evidence="2 3">
    <name type="scientific">Microvirga aerophila</name>
    <dbReference type="NCBI Taxonomy" id="670291"/>
    <lineage>
        <taxon>Bacteria</taxon>
        <taxon>Pseudomonadati</taxon>
        <taxon>Pseudomonadota</taxon>
        <taxon>Alphaproteobacteria</taxon>
        <taxon>Hyphomicrobiales</taxon>
        <taxon>Methylobacteriaceae</taxon>
        <taxon>Microvirga</taxon>
    </lineage>
</organism>
<protein>
    <recommendedName>
        <fullName evidence="1">DeoR-like transcriptional repressor C-terminal sensor domain-containing protein</fullName>
    </recommendedName>
</protein>
<keyword evidence="3" id="KW-1185">Reference proteome</keyword>
<dbReference type="Proteomes" id="UP000321085">
    <property type="component" value="Unassembled WGS sequence"/>
</dbReference>
<evidence type="ECO:0000259" key="1">
    <source>
        <dbReference type="Pfam" id="PF00455"/>
    </source>
</evidence>
<name>A0A512BPH1_9HYPH</name>
<proteinExistence type="predicted"/>
<reference evidence="2 3" key="1">
    <citation type="submission" date="2019-07" db="EMBL/GenBank/DDBJ databases">
        <title>Whole genome shotgun sequence of Microvirga aerophila NBRC 106136.</title>
        <authorList>
            <person name="Hosoyama A."/>
            <person name="Uohara A."/>
            <person name="Ohji S."/>
            <person name="Ichikawa N."/>
        </authorList>
    </citation>
    <scope>NUCLEOTIDE SEQUENCE [LARGE SCALE GENOMIC DNA]</scope>
    <source>
        <strain evidence="2 3">NBRC 106136</strain>
    </source>
</reference>
<gene>
    <name evidence="2" type="ORF">MAE02_15450</name>
</gene>
<dbReference type="InterPro" id="IPR014036">
    <property type="entry name" value="DeoR-like_C"/>
</dbReference>
<dbReference type="Pfam" id="PF00455">
    <property type="entry name" value="DeoRC"/>
    <property type="match status" value="1"/>
</dbReference>
<dbReference type="EMBL" id="BJYU01000017">
    <property type="protein sequence ID" value="GEO13849.1"/>
    <property type="molecule type" value="Genomic_DNA"/>
</dbReference>
<dbReference type="AlphaFoldDB" id="A0A512BPH1"/>
<evidence type="ECO:0000313" key="2">
    <source>
        <dbReference type="EMBL" id="GEO13849.1"/>
    </source>
</evidence>
<evidence type="ECO:0000313" key="3">
    <source>
        <dbReference type="Proteomes" id="UP000321085"/>
    </source>
</evidence>
<accession>A0A512BPH1</accession>
<comment type="caution">
    <text evidence="2">The sequence shown here is derived from an EMBL/GenBank/DDBJ whole genome shotgun (WGS) entry which is preliminary data.</text>
</comment>
<dbReference type="SUPFAM" id="SSF100950">
    <property type="entry name" value="NagB/RpiA/CoA transferase-like"/>
    <property type="match status" value="1"/>
</dbReference>
<dbReference type="RefSeq" id="WP_245439474.1">
    <property type="nucleotide sequence ID" value="NZ_BJYU01000017.1"/>
</dbReference>
<feature type="domain" description="DeoR-like transcriptional repressor C-terminal sensor" evidence="1">
    <location>
        <begin position="2"/>
        <end position="72"/>
    </location>
</feature>